<sequence length="79" mass="9023">MEGVAAGVDAPRRKILRPKRFRDDWEQDAEVSSEGPIRKRRVSFLFQERSGRRPARRRIGGIVRGEGEVSRDFGGDVIE</sequence>
<organism evidence="1">
    <name type="scientific">Xenopus laevis</name>
    <name type="common">African clawed frog</name>
    <dbReference type="NCBI Taxonomy" id="8355"/>
    <lineage>
        <taxon>Eukaryota</taxon>
        <taxon>Metazoa</taxon>
        <taxon>Chordata</taxon>
        <taxon>Craniata</taxon>
        <taxon>Vertebrata</taxon>
        <taxon>Euteleostomi</taxon>
        <taxon>Amphibia</taxon>
        <taxon>Batrachia</taxon>
        <taxon>Anura</taxon>
        <taxon>Pipoidea</taxon>
        <taxon>Pipidae</taxon>
        <taxon>Xenopodinae</taxon>
        <taxon>Xenopus</taxon>
        <taxon>Xenopus</taxon>
    </lineage>
</organism>
<dbReference type="AlphaFoldDB" id="A0A974BNJ6"/>
<reference evidence="1" key="1">
    <citation type="submission" date="2016-05" db="EMBL/GenBank/DDBJ databases">
        <title>WGS assembly of Xenopus laevis.</title>
        <authorList>
            <person name="Session A."/>
            <person name="Uno Y."/>
            <person name="Kwon T."/>
            <person name="Chapman J."/>
            <person name="Toyoda A."/>
            <person name="Takahashi S."/>
            <person name="Fukui A."/>
            <person name="Hikosaka A."/>
            <person name="Putnam N."/>
            <person name="Stites J."/>
            <person name="Van Heeringen S."/>
            <person name="Quigley I."/>
            <person name="Heinz S."/>
            <person name="Hellsten U."/>
            <person name="Lyons J."/>
            <person name="Suzuki A."/>
            <person name="Kondo M."/>
            <person name="Ogino H."/>
            <person name="Ochi H."/>
            <person name="Bogdanovic O."/>
            <person name="Lister R."/>
            <person name="Georgiou G."/>
            <person name="Paranjpe S."/>
            <person name="Van Kruijsbergen I."/>
            <person name="Mozaffari S."/>
            <person name="Shu S."/>
            <person name="Schmutz J."/>
            <person name="Jenkins J."/>
            <person name="Grimwood J."/>
            <person name="Carlson J."/>
            <person name="Mitros T."/>
            <person name="Simakov O."/>
            <person name="Heald R."/>
            <person name="Miller K."/>
            <person name="Haudenschild C."/>
            <person name="Kuroki Y."/>
            <person name="Tanaka T."/>
            <person name="Michiue T."/>
            <person name="Watanabe M."/>
            <person name="Kinoshita T."/>
            <person name="Ohta Y."/>
            <person name="Mawaribuchi S."/>
            <person name="Suzuki Y."/>
            <person name="Haramoto Y."/>
            <person name="Yamamoto T."/>
            <person name="Takagi C."/>
            <person name="Kitzman J."/>
            <person name="Shendure J."/>
            <person name="Nakayama T."/>
            <person name="Izutsu Y."/>
            <person name="Robert J."/>
            <person name="Dichmann D."/>
            <person name="Flajnik M."/>
            <person name="Houston D."/>
            <person name="Marcotte E."/>
            <person name="Wallingford J."/>
            <person name="Ito Y."/>
            <person name="Asashima M."/>
            <person name="Ueno N."/>
            <person name="Matsuda Y."/>
            <person name="Jan Veenstra G."/>
            <person name="Fujiyama A."/>
            <person name="Harland R."/>
            <person name="Taira M."/>
            <person name="Rokhsar D.S."/>
        </authorList>
    </citation>
    <scope>NUCLEOTIDE SEQUENCE</scope>
    <source>
        <strain evidence="1">J</strain>
        <tissue evidence="1">Blood</tissue>
    </source>
</reference>
<feature type="non-terminal residue" evidence="1">
    <location>
        <position position="79"/>
    </location>
</feature>
<name>A0A974BNJ6_XENLA</name>
<dbReference type="Proteomes" id="UP000694892">
    <property type="component" value="Unassembled WGS sequence"/>
</dbReference>
<gene>
    <name evidence="1" type="ORF">XELAEV_18003524mg</name>
</gene>
<dbReference type="EMBL" id="KV510559">
    <property type="protein sequence ID" value="OCT55254.1"/>
    <property type="molecule type" value="Genomic_DNA"/>
</dbReference>
<evidence type="ECO:0000313" key="1">
    <source>
        <dbReference type="EMBL" id="OCT55254.1"/>
    </source>
</evidence>
<protein>
    <submittedName>
        <fullName evidence="1">Uncharacterized protein</fullName>
    </submittedName>
</protein>
<accession>A0A974BNJ6</accession>
<proteinExistence type="predicted"/>